<dbReference type="AlphaFoldDB" id="A0ABD3BHG5"/>
<comment type="caution">
    <text evidence="3">The sequence shown here is derived from an EMBL/GenBank/DDBJ whole genome shotgun (WGS) entry which is preliminary data.</text>
</comment>
<evidence type="ECO:0000313" key="3">
    <source>
        <dbReference type="EMBL" id="KAL3616851.1"/>
    </source>
</evidence>
<evidence type="ECO:0000256" key="1">
    <source>
        <dbReference type="PROSITE-ProRule" id="PRU00169"/>
    </source>
</evidence>
<organism evidence="3 4">
    <name type="scientific">Castilleja foliolosa</name>
    <dbReference type="NCBI Taxonomy" id="1961234"/>
    <lineage>
        <taxon>Eukaryota</taxon>
        <taxon>Viridiplantae</taxon>
        <taxon>Streptophyta</taxon>
        <taxon>Embryophyta</taxon>
        <taxon>Tracheophyta</taxon>
        <taxon>Spermatophyta</taxon>
        <taxon>Magnoliopsida</taxon>
        <taxon>eudicotyledons</taxon>
        <taxon>Gunneridae</taxon>
        <taxon>Pentapetalae</taxon>
        <taxon>asterids</taxon>
        <taxon>lamiids</taxon>
        <taxon>Lamiales</taxon>
        <taxon>Orobanchaceae</taxon>
        <taxon>Pedicularideae</taxon>
        <taxon>Castillejinae</taxon>
        <taxon>Castilleja</taxon>
    </lineage>
</organism>
<dbReference type="SMART" id="SM00448">
    <property type="entry name" value="REC"/>
    <property type="match status" value="1"/>
</dbReference>
<dbReference type="InterPro" id="IPR011006">
    <property type="entry name" value="CheY-like_superfamily"/>
</dbReference>
<accession>A0ABD3BHG5</accession>
<keyword evidence="4" id="KW-1185">Reference proteome</keyword>
<name>A0ABD3BHG5_9LAMI</name>
<gene>
    <name evidence="3" type="ORF">CASFOL_039245</name>
</gene>
<dbReference type="SUPFAM" id="SSF52172">
    <property type="entry name" value="CheY-like"/>
    <property type="match status" value="1"/>
</dbReference>
<dbReference type="InterPro" id="IPR052048">
    <property type="entry name" value="ST_Response_Regulator"/>
</dbReference>
<feature type="domain" description="Response regulatory" evidence="2">
    <location>
        <begin position="32"/>
        <end position="147"/>
    </location>
</feature>
<dbReference type="PANTHER" id="PTHR43228">
    <property type="entry name" value="TWO-COMPONENT RESPONSE REGULATOR"/>
    <property type="match status" value="1"/>
</dbReference>
<dbReference type="Pfam" id="PF00072">
    <property type="entry name" value="Response_reg"/>
    <property type="match status" value="1"/>
</dbReference>
<evidence type="ECO:0000259" key="2">
    <source>
        <dbReference type="PROSITE" id="PS50110"/>
    </source>
</evidence>
<proteinExistence type="predicted"/>
<dbReference type="InterPro" id="IPR001789">
    <property type="entry name" value="Sig_transdc_resp-reg_receiver"/>
</dbReference>
<dbReference type="CDD" id="cd17546">
    <property type="entry name" value="REC_hyHK_CKI1_RcsC-like"/>
    <property type="match status" value="1"/>
</dbReference>
<reference evidence="4" key="1">
    <citation type="journal article" date="2024" name="IScience">
        <title>Strigolactones Initiate the Formation of Haustorium-like Structures in Castilleja.</title>
        <authorList>
            <person name="Buerger M."/>
            <person name="Peterson D."/>
            <person name="Chory J."/>
        </authorList>
    </citation>
    <scope>NUCLEOTIDE SEQUENCE [LARGE SCALE GENOMIC DNA]</scope>
</reference>
<feature type="modified residue" description="4-aspartylphosphate" evidence="1">
    <location>
        <position position="82"/>
    </location>
</feature>
<sequence>MPSSATISHKKKVVGMPEKVVANPFEEVRNVSALVVDDDPVTQKIHRIFLNRHGLETQVVDNGEKAVDLFMSGKTYDLVLMDLEMPVMDGQKATEKLRAMGVKSMIVGVTSCTVEEEKAAFVAAGLDDCVKKPLTSGAVIDMLDELAKRVL</sequence>
<evidence type="ECO:0000313" key="4">
    <source>
        <dbReference type="Proteomes" id="UP001632038"/>
    </source>
</evidence>
<dbReference type="EMBL" id="JAVIJP010000087">
    <property type="protein sequence ID" value="KAL3616851.1"/>
    <property type="molecule type" value="Genomic_DNA"/>
</dbReference>
<dbReference type="Gene3D" id="3.40.50.2300">
    <property type="match status" value="1"/>
</dbReference>
<dbReference type="PROSITE" id="PS50110">
    <property type="entry name" value="RESPONSE_REGULATORY"/>
    <property type="match status" value="1"/>
</dbReference>
<dbReference type="Proteomes" id="UP001632038">
    <property type="component" value="Unassembled WGS sequence"/>
</dbReference>
<dbReference type="PANTHER" id="PTHR43228:SF1">
    <property type="entry name" value="TWO-COMPONENT RESPONSE REGULATOR ARR22"/>
    <property type="match status" value="1"/>
</dbReference>
<protein>
    <recommendedName>
        <fullName evidence="2">Response regulatory domain-containing protein</fullName>
    </recommendedName>
</protein>
<keyword evidence="1" id="KW-0597">Phosphoprotein</keyword>